<gene>
    <name evidence="3" type="ORF">An18g06540</name>
</gene>
<sequence>MGAYAPVTIQTSLVDASFPAIALKATSSMAAVSISMTTRSGRSSRKQPLRLPIIAPKSCLVSPSAGLDPPTPKKVSDVQSEPTLPCQKTVISDVPYNGILTVLPYLEVEPQGSNQCARLGHVCDYRPRLCFRDDTRRVRERMPDVRTAGNVVWDPTVTSPKTGVPPATCDLLPPFATLTSDEERERKAQAAAPGTYHVIAFPESFSRLPEYAGEASGQDTGNDALLESASGSNPPIDDNWVYGPNVIVLKSFRSARRHLYPDRRSTPQSPESDQGSFSLSAPSVAELIPDYPATSVQHMQESAEPNHFQMLLLEHFRHFVCLQLLPCAGLFNINGLDATVFEHEASNFPPLYHTIMALSALSLVRQGGGQHIDASYYYDRVAALSHDSLCNEDLLSDALYLTHFLLLVYEVSLPVGSFPPDACDQGVGCNNPCCGNQFRGLSDSLALLGGGAGTGDFVRAVLDNQLLLDLQSLCYAVGPSDSEYPHADNSLPLIVRLYHDTFILAIRIGLLAVGTRGVKGSYLNNYLGSQQQELREVHDVLKRLWSQQEVGYLYQNQVSLSSQSQSLLQPLAILYHTSLLFSSTSSWPGQRLESGAVADEEIHHHAMRILQIVSGIVEKGREGDRRFIAFPIFLAGAVAPTSGLKMMALELLSNLEEGEIGYFLNGKSSILSVEAMHWRLNGPRCWLSMGDR</sequence>
<evidence type="ECO:0000313" key="3">
    <source>
        <dbReference type="RefSeq" id="XP_059605043.1"/>
    </source>
</evidence>
<organism evidence="3">
    <name type="scientific">Aspergillus niger</name>
    <dbReference type="NCBI Taxonomy" id="5061"/>
    <lineage>
        <taxon>Eukaryota</taxon>
        <taxon>Fungi</taxon>
        <taxon>Dikarya</taxon>
        <taxon>Ascomycota</taxon>
        <taxon>Pezizomycotina</taxon>
        <taxon>Eurotiomycetes</taxon>
        <taxon>Eurotiomycetidae</taxon>
        <taxon>Eurotiales</taxon>
        <taxon>Aspergillaceae</taxon>
        <taxon>Aspergillus</taxon>
        <taxon>Aspergillus subgen. Circumdati</taxon>
    </lineage>
</organism>
<evidence type="ECO:0000256" key="2">
    <source>
        <dbReference type="SAM" id="MobiDB-lite"/>
    </source>
</evidence>
<dbReference type="KEGG" id="ang:An18g06540"/>
<dbReference type="GeneID" id="4990222"/>
<feature type="compositionally biased region" description="Polar residues" evidence="2">
    <location>
        <begin position="266"/>
        <end position="278"/>
    </location>
</feature>
<dbReference type="AlphaFoldDB" id="A0AAJ8E2J5"/>
<dbReference type="PANTHER" id="PTHR37534:SF49">
    <property type="entry name" value="LYSINE BIOSYNTHESIS REGULATORY PROTEIN LYS14"/>
    <property type="match status" value="1"/>
</dbReference>
<proteinExistence type="predicted"/>
<keyword evidence="1" id="KW-0539">Nucleus</keyword>
<dbReference type="PANTHER" id="PTHR37534">
    <property type="entry name" value="TRANSCRIPTIONAL ACTIVATOR PROTEIN UGA3"/>
    <property type="match status" value="1"/>
</dbReference>
<protein>
    <submittedName>
        <fullName evidence="3">Uncharacterized protein</fullName>
    </submittedName>
</protein>
<reference evidence="3" key="2">
    <citation type="submission" date="2025-08" db="UniProtKB">
        <authorList>
            <consortium name="RefSeq"/>
        </authorList>
    </citation>
    <scope>IDENTIFICATION</scope>
</reference>
<name>A0AAJ8E2J5_ASPNG</name>
<dbReference type="RefSeq" id="XP_059605043.1">
    <property type="nucleotide sequence ID" value="XM_059745893.1"/>
</dbReference>
<reference evidence="3" key="1">
    <citation type="submission" date="2025-02" db="EMBL/GenBank/DDBJ databases">
        <authorList>
            <consortium name="NCBI Genome Project"/>
        </authorList>
    </citation>
    <scope>NUCLEOTIDE SEQUENCE</scope>
</reference>
<feature type="region of interest" description="Disordered" evidence="2">
    <location>
        <begin position="259"/>
        <end position="278"/>
    </location>
</feature>
<evidence type="ECO:0000256" key="1">
    <source>
        <dbReference type="ARBA" id="ARBA00023242"/>
    </source>
</evidence>
<accession>A0AAJ8E2J5</accession>